<dbReference type="NCBIfam" id="TIGR04183">
    <property type="entry name" value="Por_Secre_tail"/>
    <property type="match status" value="1"/>
</dbReference>
<evidence type="ECO:0000313" key="4">
    <source>
        <dbReference type="Proteomes" id="UP000245535"/>
    </source>
</evidence>
<feature type="domain" description="Secretion system C-terminal sorting" evidence="2">
    <location>
        <begin position="160"/>
        <end position="232"/>
    </location>
</feature>
<dbReference type="AlphaFoldDB" id="A0A315YXZ3"/>
<gene>
    <name evidence="3" type="ORF">BC781_11182</name>
</gene>
<reference evidence="3 4" key="1">
    <citation type="submission" date="2018-03" db="EMBL/GenBank/DDBJ databases">
        <title>Genomic Encyclopedia of Archaeal and Bacterial Type Strains, Phase II (KMG-II): from individual species to whole genera.</title>
        <authorList>
            <person name="Goeker M."/>
        </authorList>
    </citation>
    <scope>NUCLEOTIDE SEQUENCE [LARGE SCALE GENOMIC DNA]</scope>
    <source>
        <strain evidence="3 4">DSM 28229</strain>
    </source>
</reference>
<keyword evidence="4" id="KW-1185">Reference proteome</keyword>
<name>A0A315YXZ3_SEDFL</name>
<dbReference type="OrthoDB" id="976481at2"/>
<evidence type="ECO:0000259" key="2">
    <source>
        <dbReference type="Pfam" id="PF18962"/>
    </source>
</evidence>
<keyword evidence="1" id="KW-0732">Signal</keyword>
<feature type="chain" id="PRO_5016234067" evidence="1">
    <location>
        <begin position="22"/>
        <end position="233"/>
    </location>
</feature>
<accession>A0A315YXZ3</accession>
<comment type="caution">
    <text evidence="3">The sequence shown here is derived from an EMBL/GenBank/DDBJ whole genome shotgun (WGS) entry which is preliminary data.</text>
</comment>
<evidence type="ECO:0000256" key="1">
    <source>
        <dbReference type="SAM" id="SignalP"/>
    </source>
</evidence>
<dbReference type="Proteomes" id="UP000245535">
    <property type="component" value="Unassembled WGS sequence"/>
</dbReference>
<evidence type="ECO:0000313" key="3">
    <source>
        <dbReference type="EMBL" id="PWJ34172.1"/>
    </source>
</evidence>
<dbReference type="Pfam" id="PF18962">
    <property type="entry name" value="Por_Secre_tail"/>
    <property type="match status" value="1"/>
</dbReference>
<feature type="signal peptide" evidence="1">
    <location>
        <begin position="1"/>
        <end position="21"/>
    </location>
</feature>
<dbReference type="InterPro" id="IPR026444">
    <property type="entry name" value="Secre_tail"/>
</dbReference>
<protein>
    <submittedName>
        <fullName evidence="3">Putative secreted protein (Por secretion system target)</fullName>
    </submittedName>
</protein>
<dbReference type="RefSeq" id="WP_109623005.1">
    <property type="nucleotide sequence ID" value="NZ_QGDO01000011.1"/>
</dbReference>
<dbReference type="EMBL" id="QGDO01000011">
    <property type="protein sequence ID" value="PWJ34172.1"/>
    <property type="molecule type" value="Genomic_DNA"/>
</dbReference>
<organism evidence="3 4">
    <name type="scientific">Sediminitomix flava</name>
    <dbReference type="NCBI Taxonomy" id="379075"/>
    <lineage>
        <taxon>Bacteria</taxon>
        <taxon>Pseudomonadati</taxon>
        <taxon>Bacteroidota</taxon>
        <taxon>Cytophagia</taxon>
        <taxon>Cytophagales</taxon>
        <taxon>Flammeovirgaceae</taxon>
        <taxon>Sediminitomix</taxon>
    </lineage>
</organism>
<proteinExistence type="predicted"/>
<sequence length="233" mass="26723">MLKIYSWVFLFFCCCHLSVFAEKSKKTDIEYAEEDCSSRFGSMILPNKVTYTLSTNLISFKVWMESGSAIIEWETKEETNSESFDIQKSLDGEHYESLFKVDASGSSNAIQYYFFQDDFPALGKNFYRLKQTAKDGSCSYSDPITVLNDMREKLTNSLHPAASHIFISKDNRTSLASNYDFMLYDEIGNQLKVGEVSSTPHAWEISVDHLIQGMYFLKISNDNGIQYEKIIVH</sequence>